<reference evidence="3" key="2">
    <citation type="journal article" date="2011" name="Proc. Natl. Acad. Sci. U.S.A.">
        <title>Obligate biotrophy features unraveled by the genomic analysis of rust fungi.</title>
        <authorList>
            <person name="Duplessis S."/>
            <person name="Cuomo C.A."/>
            <person name="Lin Y.-C."/>
            <person name="Aerts A."/>
            <person name="Tisserant E."/>
            <person name="Veneault-Fourrey C."/>
            <person name="Joly D.L."/>
            <person name="Hacquard S."/>
            <person name="Amselem J."/>
            <person name="Cantarel B.L."/>
            <person name="Chiu R."/>
            <person name="Coutinho P.M."/>
            <person name="Feau N."/>
            <person name="Field M."/>
            <person name="Frey P."/>
            <person name="Gelhaye E."/>
            <person name="Goldberg J."/>
            <person name="Grabherr M.G."/>
            <person name="Kodira C.D."/>
            <person name="Kohler A."/>
            <person name="Kuees U."/>
            <person name="Lindquist E.A."/>
            <person name="Lucas S.M."/>
            <person name="Mago R."/>
            <person name="Mauceli E."/>
            <person name="Morin E."/>
            <person name="Murat C."/>
            <person name="Pangilinan J.L."/>
            <person name="Park R."/>
            <person name="Pearson M."/>
            <person name="Quesneville H."/>
            <person name="Rouhier N."/>
            <person name="Sakthikumar S."/>
            <person name="Salamov A.A."/>
            <person name="Schmutz J."/>
            <person name="Selles B."/>
            <person name="Shapiro H."/>
            <person name="Tanguay P."/>
            <person name="Tuskan G.A."/>
            <person name="Henrissat B."/>
            <person name="Van de Peer Y."/>
            <person name="Rouze P."/>
            <person name="Ellis J.G."/>
            <person name="Dodds P.N."/>
            <person name="Schein J.E."/>
            <person name="Zhong S."/>
            <person name="Hamelin R.C."/>
            <person name="Grigoriev I.V."/>
            <person name="Szabo L.J."/>
            <person name="Martin F."/>
        </authorList>
    </citation>
    <scope>NUCLEOTIDE SEQUENCE [LARGE SCALE GENOMIC DNA]</scope>
    <source>
        <strain evidence="3">CRL 75-36-700-3 / race SCCL</strain>
    </source>
</reference>
<dbReference type="InParanoid" id="E3JQC6"/>
<dbReference type="PANTHER" id="PTHR33069:SF3">
    <property type="entry name" value="DYNEIN HEAVY CHAIN TAIL DOMAIN-CONTAINING PROTEIN"/>
    <property type="match status" value="1"/>
</dbReference>
<sequence>MDSKKNMSEEKKHWPQGDLVIERFQSLTNKYQSPRNEDSSPRGRAMQEDSTIDHVNMKKDLLTKLRSNLLPELGRQITDLVSPLDPTCLKEDPGLQLEIILAVQSELEGTLSQIQSAILTLCSEPLTSESIRNNDQHRKELKSFRATGLHYRITEELLPDVMYIFDESEELILQMKLSAKRDPQQPDIAYTRSQIIEYESFSLEGIRSSILWLEGSEFDLVQYHWPKETRGIDKQLEALLSLINGTAHLKEGSRMSGPLSDPAVRLSKSLLPIIKLSRLFLDKLSNRGMNRKRLPLHTEMRSDQLATLYELAGRVGCEISDVLRVLRTVDRPGDHFVRPACTPITTALEGHFESALLLIPLYFLPLVPDTDGFPIQTHFKAWFVTWYTQFSLAIQNFIDAAGLFDDGAL</sequence>
<proteinExistence type="predicted"/>
<evidence type="ECO:0000313" key="3">
    <source>
        <dbReference type="Proteomes" id="UP000008783"/>
    </source>
</evidence>
<dbReference type="RefSeq" id="XP_003307661.2">
    <property type="nucleotide sequence ID" value="XM_003307613.2"/>
</dbReference>
<dbReference type="HOGENOM" id="CLU_033090_3_0_1"/>
<dbReference type="AlphaFoldDB" id="E3JQC6"/>
<dbReference type="EMBL" id="DS178262">
    <property type="protein sequence ID" value="EFP74655.2"/>
    <property type="molecule type" value="Genomic_DNA"/>
</dbReference>
<dbReference type="STRING" id="418459.E3JQC6"/>
<feature type="compositionally biased region" description="Polar residues" evidence="1">
    <location>
        <begin position="25"/>
        <end position="34"/>
    </location>
</feature>
<dbReference type="KEGG" id="pgr:PGTG_00611"/>
<gene>
    <name evidence="2" type="ORF">PGTG_00611</name>
</gene>
<accession>E3JQC6</accession>
<dbReference type="GeneID" id="10527642"/>
<feature type="region of interest" description="Disordered" evidence="1">
    <location>
        <begin position="25"/>
        <end position="53"/>
    </location>
</feature>
<protein>
    <submittedName>
        <fullName evidence="2">Uncharacterized protein</fullName>
    </submittedName>
</protein>
<evidence type="ECO:0000313" key="2">
    <source>
        <dbReference type="EMBL" id="EFP74655.2"/>
    </source>
</evidence>
<dbReference type="OrthoDB" id="2506921at2759"/>
<dbReference type="VEuPathDB" id="FungiDB:PGTG_00611"/>
<evidence type="ECO:0000256" key="1">
    <source>
        <dbReference type="SAM" id="MobiDB-lite"/>
    </source>
</evidence>
<feature type="compositionally biased region" description="Basic and acidic residues" evidence="1">
    <location>
        <begin position="35"/>
        <end position="53"/>
    </location>
</feature>
<keyword evidence="3" id="KW-1185">Reference proteome</keyword>
<organism evidence="2 3">
    <name type="scientific">Puccinia graminis f. sp. tritici (strain CRL 75-36-700-3 / race SCCL)</name>
    <name type="common">Black stem rust fungus</name>
    <dbReference type="NCBI Taxonomy" id="418459"/>
    <lineage>
        <taxon>Eukaryota</taxon>
        <taxon>Fungi</taxon>
        <taxon>Dikarya</taxon>
        <taxon>Basidiomycota</taxon>
        <taxon>Pucciniomycotina</taxon>
        <taxon>Pucciniomycetes</taxon>
        <taxon>Pucciniales</taxon>
        <taxon>Pucciniaceae</taxon>
        <taxon>Puccinia</taxon>
    </lineage>
</organism>
<reference key="1">
    <citation type="submission" date="2007-01" db="EMBL/GenBank/DDBJ databases">
        <title>The Genome Sequence of Puccinia graminis f. sp. tritici Strain CRL 75-36-700-3.</title>
        <authorList>
            <consortium name="The Broad Institute Genome Sequencing Platform"/>
            <person name="Birren B."/>
            <person name="Lander E."/>
            <person name="Galagan J."/>
            <person name="Nusbaum C."/>
            <person name="Devon K."/>
            <person name="Cuomo C."/>
            <person name="Jaffe D."/>
            <person name="Butler J."/>
            <person name="Alvarez P."/>
            <person name="Gnerre S."/>
            <person name="Grabherr M."/>
            <person name="Mauceli E."/>
            <person name="Brockman W."/>
            <person name="Young S."/>
            <person name="LaButti K."/>
            <person name="Sykes S."/>
            <person name="DeCaprio D."/>
            <person name="Crawford M."/>
            <person name="Koehrsen M."/>
            <person name="Engels R."/>
            <person name="Montgomery P."/>
            <person name="Pearson M."/>
            <person name="Howarth C."/>
            <person name="Larson L."/>
            <person name="White J."/>
            <person name="Zeng Q."/>
            <person name="Kodira C."/>
            <person name="Yandava C."/>
            <person name="Alvarado L."/>
            <person name="O'Leary S."/>
            <person name="Szabo L."/>
            <person name="Dean R."/>
            <person name="Schein J."/>
        </authorList>
    </citation>
    <scope>NUCLEOTIDE SEQUENCE</scope>
    <source>
        <strain>CRL 75-36-700-3</strain>
    </source>
</reference>
<dbReference type="Proteomes" id="UP000008783">
    <property type="component" value="Unassembled WGS sequence"/>
</dbReference>
<dbReference type="PANTHER" id="PTHR33069">
    <property type="entry name" value="CHROMOSOME 7, WHOLE GENOME SHOTGUN SEQUENCE-RELATED"/>
    <property type="match status" value="1"/>
</dbReference>
<name>E3JQC6_PUCGT</name>